<dbReference type="RefSeq" id="WP_061547319.1">
    <property type="nucleotide sequence ID" value="NZ_NBYN01000004.1"/>
</dbReference>
<gene>
    <name evidence="1" type="ORF">B7O87_01225</name>
</gene>
<sequence>MKKLFFWLNKIEVAKESTFHCVGKILETRILIKGVDNHIEILENTNILNYDIVIKGKDNSFKFGKNCSANGNYVNLTMWKDEDETNNA</sequence>
<evidence type="ECO:0000313" key="2">
    <source>
        <dbReference type="Proteomes" id="UP000192997"/>
    </source>
</evidence>
<organism evidence="1 2">
    <name type="scientific">Cylindrospermopsis raciborskii CENA303</name>
    <dbReference type="NCBI Taxonomy" id="1170769"/>
    <lineage>
        <taxon>Bacteria</taxon>
        <taxon>Bacillati</taxon>
        <taxon>Cyanobacteriota</taxon>
        <taxon>Cyanophyceae</taxon>
        <taxon>Nostocales</taxon>
        <taxon>Aphanizomenonaceae</taxon>
        <taxon>Cylindrospermopsis</taxon>
    </lineage>
</organism>
<evidence type="ECO:0000313" key="1">
    <source>
        <dbReference type="EMBL" id="OSO97127.1"/>
    </source>
</evidence>
<dbReference type="EMBL" id="NBYN01000004">
    <property type="protein sequence ID" value="OSO97127.1"/>
    <property type="molecule type" value="Genomic_DNA"/>
</dbReference>
<proteinExistence type="predicted"/>
<name>A0A1X4GJE2_9CYAN</name>
<accession>A0A1X4GJE2</accession>
<dbReference type="AlphaFoldDB" id="A0A1X4GJE2"/>
<comment type="caution">
    <text evidence="1">The sequence shown here is derived from an EMBL/GenBank/DDBJ whole genome shotgun (WGS) entry which is preliminary data.</text>
</comment>
<protein>
    <submittedName>
        <fullName evidence="1">Uncharacterized protein</fullName>
    </submittedName>
</protein>
<reference evidence="2" key="1">
    <citation type="submission" date="2017-04" db="EMBL/GenBank/DDBJ databases">
        <authorList>
            <person name="Abreu V.A."/>
            <person name="Popin R.V."/>
            <person name="Rigonato J."/>
            <person name="Andreote A.P."/>
            <person name="Schaker P.C."/>
            <person name="Hoff-Risseti C."/>
            <person name="Alvarenga D.O."/>
            <person name="Varani A.M."/>
            <person name="Fiore M.F."/>
        </authorList>
    </citation>
    <scope>NUCLEOTIDE SEQUENCE [LARGE SCALE GENOMIC DNA]</scope>
    <source>
        <strain evidence="2">CENA303</strain>
    </source>
</reference>
<dbReference type="Proteomes" id="UP000192997">
    <property type="component" value="Unassembled WGS sequence"/>
</dbReference>